<dbReference type="RefSeq" id="WP_127748475.1">
    <property type="nucleotide sequence ID" value="NZ_CP033219.1"/>
</dbReference>
<dbReference type="OrthoDB" id="6169313at2"/>
<proteinExistence type="inferred from homology"/>
<protein>
    <recommendedName>
        <fullName evidence="4">Acyl-homoserine-lactone synthase</fullName>
    </recommendedName>
</protein>
<dbReference type="GO" id="GO:0009372">
    <property type="term" value="P:quorum sensing"/>
    <property type="evidence" value="ECO:0007669"/>
    <property type="project" value="UniProtKB-UniRule"/>
</dbReference>
<dbReference type="InterPro" id="IPR001690">
    <property type="entry name" value="Autoind_synthase"/>
</dbReference>
<evidence type="ECO:0000313" key="3">
    <source>
        <dbReference type="Proteomes" id="UP000283063"/>
    </source>
</evidence>
<dbReference type="KEGG" id="sedi:EBB79_08435"/>
<dbReference type="EMBL" id="CP033219">
    <property type="protein sequence ID" value="AZV77918.1"/>
    <property type="molecule type" value="Genomic_DNA"/>
</dbReference>
<keyword evidence="1" id="KW-0071">Autoinducer synthesis</keyword>
<dbReference type="GO" id="GO:0016740">
    <property type="term" value="F:transferase activity"/>
    <property type="evidence" value="ECO:0007669"/>
    <property type="project" value="InterPro"/>
</dbReference>
<dbReference type="Gene3D" id="3.40.630.30">
    <property type="match status" value="1"/>
</dbReference>
<dbReference type="Pfam" id="PF00765">
    <property type="entry name" value="Autoind_synth"/>
    <property type="match status" value="1"/>
</dbReference>
<comment type="similarity">
    <text evidence="1">Belongs to the autoinducer synthase family.</text>
</comment>
<name>A0A3T0N1L5_9RHOB</name>
<accession>A0A3T0N1L5</accession>
<sequence>MRLHTFSFLDQYHHGSIFSDYLALRYRALVRKLGWDLSHDGSVEMDQYDHPGAVFSVVTYQGKVIGGARALPCSASWGGWSYMLKDASLGKLGRIPNDLLSEYPNAGHTWEGTRLVMDETVESAQVRLMAIRLVVFGLCKLASKGGAETIISLSPSPFGRLLGVMGYTAVPIGREYIGEEDSLSYRAFSMPCNPLINADVCAGLEVISARSEQLFIPGGEVTYLQRV</sequence>
<gene>
    <name evidence="2" type="ORF">EBB79_08435</name>
</gene>
<evidence type="ECO:0000313" key="2">
    <source>
        <dbReference type="EMBL" id="AZV77918.1"/>
    </source>
</evidence>
<organism evidence="2 3">
    <name type="scientific">Parasedimentitalea marina</name>
    <dbReference type="NCBI Taxonomy" id="2483033"/>
    <lineage>
        <taxon>Bacteria</taxon>
        <taxon>Pseudomonadati</taxon>
        <taxon>Pseudomonadota</taxon>
        <taxon>Alphaproteobacteria</taxon>
        <taxon>Rhodobacterales</taxon>
        <taxon>Paracoccaceae</taxon>
        <taxon>Parasedimentitalea</taxon>
    </lineage>
</organism>
<keyword evidence="1" id="KW-0673">Quorum sensing</keyword>
<dbReference type="PROSITE" id="PS51187">
    <property type="entry name" value="AUTOINDUCER_SYNTH_2"/>
    <property type="match status" value="1"/>
</dbReference>
<dbReference type="SUPFAM" id="SSF55729">
    <property type="entry name" value="Acyl-CoA N-acyltransferases (Nat)"/>
    <property type="match status" value="1"/>
</dbReference>
<evidence type="ECO:0008006" key="4">
    <source>
        <dbReference type="Google" id="ProtNLM"/>
    </source>
</evidence>
<keyword evidence="3" id="KW-1185">Reference proteome</keyword>
<dbReference type="AlphaFoldDB" id="A0A3T0N1L5"/>
<dbReference type="InterPro" id="IPR016181">
    <property type="entry name" value="Acyl_CoA_acyltransferase"/>
</dbReference>
<reference evidence="2 3" key="1">
    <citation type="submission" date="2018-10" db="EMBL/GenBank/DDBJ databases">
        <title>Parasedimentitalea marina sp. nov., a psychrophilic bacterium isolated from deep seawater of the New Britain Trench.</title>
        <authorList>
            <person name="Cao J."/>
        </authorList>
    </citation>
    <scope>NUCLEOTIDE SEQUENCE [LARGE SCALE GENOMIC DNA]</scope>
    <source>
        <strain evidence="2 3">W43</strain>
    </source>
</reference>
<dbReference type="Proteomes" id="UP000283063">
    <property type="component" value="Chromosome"/>
</dbReference>
<evidence type="ECO:0000256" key="1">
    <source>
        <dbReference type="PROSITE-ProRule" id="PRU00533"/>
    </source>
</evidence>